<feature type="compositionally biased region" description="Basic and acidic residues" evidence="1">
    <location>
        <begin position="1"/>
        <end position="17"/>
    </location>
</feature>
<evidence type="ECO:0000313" key="2">
    <source>
        <dbReference type="EMBL" id="GFR62457.1"/>
    </source>
</evidence>
<comment type="caution">
    <text evidence="2">The sequence shown here is derived from an EMBL/GenBank/DDBJ whole genome shotgun (WGS) entry which is preliminary data.</text>
</comment>
<name>A0AAV4EN58_9GAST</name>
<dbReference type="EMBL" id="BMAT01010882">
    <property type="protein sequence ID" value="GFR62457.1"/>
    <property type="molecule type" value="Genomic_DNA"/>
</dbReference>
<keyword evidence="3" id="KW-1185">Reference proteome</keyword>
<feature type="region of interest" description="Disordered" evidence="1">
    <location>
        <begin position="1"/>
        <end position="34"/>
    </location>
</feature>
<gene>
    <name evidence="2" type="ORF">ElyMa_005456600</name>
</gene>
<dbReference type="Proteomes" id="UP000762676">
    <property type="component" value="Unassembled WGS sequence"/>
</dbReference>
<proteinExistence type="predicted"/>
<evidence type="ECO:0000256" key="1">
    <source>
        <dbReference type="SAM" id="MobiDB-lite"/>
    </source>
</evidence>
<evidence type="ECO:0000313" key="3">
    <source>
        <dbReference type="Proteomes" id="UP000762676"/>
    </source>
</evidence>
<accession>A0AAV4EN58</accession>
<sequence length="92" mass="10026">MRKKLDVAKTEEEEKKPGRGGAGMKRSKNGDRGTVKGFSSASFVLFNGPFSSLHGLFKRSQNEYNTGLAQCSTIVPARSASFHCVERFTPNG</sequence>
<organism evidence="2 3">
    <name type="scientific">Elysia marginata</name>
    <dbReference type="NCBI Taxonomy" id="1093978"/>
    <lineage>
        <taxon>Eukaryota</taxon>
        <taxon>Metazoa</taxon>
        <taxon>Spiralia</taxon>
        <taxon>Lophotrochozoa</taxon>
        <taxon>Mollusca</taxon>
        <taxon>Gastropoda</taxon>
        <taxon>Heterobranchia</taxon>
        <taxon>Euthyneura</taxon>
        <taxon>Panpulmonata</taxon>
        <taxon>Sacoglossa</taxon>
        <taxon>Placobranchoidea</taxon>
        <taxon>Plakobranchidae</taxon>
        <taxon>Elysia</taxon>
    </lineage>
</organism>
<protein>
    <submittedName>
        <fullName evidence="2">Uncharacterized protein</fullName>
    </submittedName>
</protein>
<dbReference type="AlphaFoldDB" id="A0AAV4EN58"/>
<reference evidence="2 3" key="1">
    <citation type="journal article" date="2021" name="Elife">
        <title>Chloroplast acquisition without the gene transfer in kleptoplastic sea slugs, Plakobranchus ocellatus.</title>
        <authorList>
            <person name="Maeda T."/>
            <person name="Takahashi S."/>
            <person name="Yoshida T."/>
            <person name="Shimamura S."/>
            <person name="Takaki Y."/>
            <person name="Nagai Y."/>
            <person name="Toyoda A."/>
            <person name="Suzuki Y."/>
            <person name="Arimoto A."/>
            <person name="Ishii H."/>
            <person name="Satoh N."/>
            <person name="Nishiyama T."/>
            <person name="Hasebe M."/>
            <person name="Maruyama T."/>
            <person name="Minagawa J."/>
            <person name="Obokata J."/>
            <person name="Shigenobu S."/>
        </authorList>
    </citation>
    <scope>NUCLEOTIDE SEQUENCE [LARGE SCALE GENOMIC DNA]</scope>
</reference>